<proteinExistence type="predicted"/>
<accession>A0ACD5YIF5</accession>
<name>A0ACD5YIF5_AVESA</name>
<keyword evidence="2" id="KW-1185">Reference proteome</keyword>
<sequence>MAPVRRGLGWSLLAHEIKSGDGPLGASTSHASAPPDMAPPAAAVATTDPGPSLAAARITPAVLFITVVLAVVLLASGMLHILRRMFIKTHRANARAEAVERQLQQLFHLHEDGAGPGLDQATIDALPAFAYADLSGCSAAKGAGRQFDCAVCLSEFAAEDRLRLLPLCGHAFHLACIDTWLASSSTCPLCRTVLSARALATAAAAAESASAEPDIEEQKVEEAPKQAVVLPVRLGRFKSVQGSATADGETGTTSSSRLDGRRCFSMASSYQYVLADDDLLVSVRWRPGDGSAAIMRPGVSVTTASSDDRQGKKVCAASRGDSFSVSKIWQWRRSGGRRLPGLRAGSASPTDDALPWASPASTRSARQEADTS</sequence>
<protein>
    <submittedName>
        <fullName evidence="1">Uncharacterized protein</fullName>
    </submittedName>
</protein>
<evidence type="ECO:0000313" key="1">
    <source>
        <dbReference type="EnsemblPlants" id="AVESA.00010b.r2.5DG0966820.1.CDS.1"/>
    </source>
</evidence>
<organism evidence="1 2">
    <name type="scientific">Avena sativa</name>
    <name type="common">Oat</name>
    <dbReference type="NCBI Taxonomy" id="4498"/>
    <lineage>
        <taxon>Eukaryota</taxon>
        <taxon>Viridiplantae</taxon>
        <taxon>Streptophyta</taxon>
        <taxon>Embryophyta</taxon>
        <taxon>Tracheophyta</taxon>
        <taxon>Spermatophyta</taxon>
        <taxon>Magnoliopsida</taxon>
        <taxon>Liliopsida</taxon>
        <taxon>Poales</taxon>
        <taxon>Poaceae</taxon>
        <taxon>BOP clade</taxon>
        <taxon>Pooideae</taxon>
        <taxon>Poodae</taxon>
        <taxon>Poeae</taxon>
        <taxon>Poeae Chloroplast Group 1 (Aveneae type)</taxon>
        <taxon>Aveninae</taxon>
        <taxon>Avena</taxon>
    </lineage>
</organism>
<evidence type="ECO:0000313" key="2">
    <source>
        <dbReference type="Proteomes" id="UP001732700"/>
    </source>
</evidence>
<dbReference type="EnsemblPlants" id="AVESA.00010b.r2.5DG0966820.1">
    <property type="protein sequence ID" value="AVESA.00010b.r2.5DG0966820.1.CDS.1"/>
    <property type="gene ID" value="AVESA.00010b.r2.5DG0966820"/>
</dbReference>
<reference evidence="1" key="2">
    <citation type="submission" date="2025-09" db="UniProtKB">
        <authorList>
            <consortium name="EnsemblPlants"/>
        </authorList>
    </citation>
    <scope>IDENTIFICATION</scope>
</reference>
<reference evidence="1" key="1">
    <citation type="submission" date="2021-05" db="EMBL/GenBank/DDBJ databases">
        <authorList>
            <person name="Scholz U."/>
            <person name="Mascher M."/>
            <person name="Fiebig A."/>
        </authorList>
    </citation>
    <scope>NUCLEOTIDE SEQUENCE [LARGE SCALE GENOMIC DNA]</scope>
</reference>
<dbReference type="Proteomes" id="UP001732700">
    <property type="component" value="Chromosome 5D"/>
</dbReference>